<dbReference type="Proteomes" id="UP000249720">
    <property type="component" value="Unassembled WGS sequence"/>
</dbReference>
<keyword evidence="2" id="KW-1185">Reference proteome</keyword>
<name>A0A2W7RQ16_9BACT</name>
<dbReference type="InterPro" id="IPR006175">
    <property type="entry name" value="YjgF/YER057c/UK114"/>
</dbReference>
<evidence type="ECO:0000313" key="2">
    <source>
        <dbReference type="Proteomes" id="UP000249720"/>
    </source>
</evidence>
<dbReference type="PANTHER" id="PTHR43857">
    <property type="entry name" value="BLR7761 PROTEIN"/>
    <property type="match status" value="1"/>
</dbReference>
<dbReference type="Pfam" id="PF01042">
    <property type="entry name" value="Ribonuc_L-PSP"/>
    <property type="match status" value="1"/>
</dbReference>
<sequence length="127" mass="13965">MHYQRISSGSVYEEQMCYSRAVVAAPFIFVSGTTGFNYATMTIADDIVLQAEQTFLNIEKALQQAGASLQNIVQVRYILPNAGLFSLCQPVLQKYLGTVKPAATLMQAGLLDERMLIEIEVVAMLPS</sequence>
<dbReference type="CDD" id="cd06154">
    <property type="entry name" value="YjgF_YER057c_UK114_like_6"/>
    <property type="match status" value="1"/>
</dbReference>
<organism evidence="1 2">
    <name type="scientific">Hydrotalea sandarakina</name>
    <dbReference type="NCBI Taxonomy" id="1004304"/>
    <lineage>
        <taxon>Bacteria</taxon>
        <taxon>Pseudomonadati</taxon>
        <taxon>Bacteroidota</taxon>
        <taxon>Chitinophagia</taxon>
        <taxon>Chitinophagales</taxon>
        <taxon>Chitinophagaceae</taxon>
        <taxon>Hydrotalea</taxon>
    </lineage>
</organism>
<dbReference type="PANTHER" id="PTHR43857:SF1">
    <property type="entry name" value="YJGH FAMILY PROTEIN"/>
    <property type="match status" value="1"/>
</dbReference>
<dbReference type="RefSeq" id="WP_111295661.1">
    <property type="nucleotide sequence ID" value="NZ_QKZV01000005.1"/>
</dbReference>
<dbReference type="InterPro" id="IPR035959">
    <property type="entry name" value="RutC-like_sf"/>
</dbReference>
<proteinExistence type="predicted"/>
<dbReference type="OrthoDB" id="9803101at2"/>
<accession>A0A2W7RQ16</accession>
<protein>
    <submittedName>
        <fullName evidence="1">Enamine deaminase RidA (YjgF/YER057c/UK114 family)</fullName>
    </submittedName>
</protein>
<dbReference type="Gene3D" id="3.30.1330.40">
    <property type="entry name" value="RutC-like"/>
    <property type="match status" value="1"/>
</dbReference>
<dbReference type="EMBL" id="QKZV01000005">
    <property type="protein sequence ID" value="PZX62434.1"/>
    <property type="molecule type" value="Genomic_DNA"/>
</dbReference>
<dbReference type="SUPFAM" id="SSF55298">
    <property type="entry name" value="YjgF-like"/>
    <property type="match status" value="1"/>
</dbReference>
<comment type="caution">
    <text evidence="1">The sequence shown here is derived from an EMBL/GenBank/DDBJ whole genome shotgun (WGS) entry which is preliminary data.</text>
</comment>
<evidence type="ECO:0000313" key="1">
    <source>
        <dbReference type="EMBL" id="PZX62434.1"/>
    </source>
</evidence>
<reference evidence="1 2" key="1">
    <citation type="submission" date="2018-06" db="EMBL/GenBank/DDBJ databases">
        <title>Genomic Encyclopedia of Archaeal and Bacterial Type Strains, Phase II (KMG-II): from individual species to whole genera.</title>
        <authorList>
            <person name="Goeker M."/>
        </authorList>
    </citation>
    <scope>NUCLEOTIDE SEQUENCE [LARGE SCALE GENOMIC DNA]</scope>
    <source>
        <strain evidence="1 2">DSM 23241</strain>
    </source>
</reference>
<dbReference type="AlphaFoldDB" id="A0A2W7RQ16"/>
<gene>
    <name evidence="1" type="ORF">LX80_01917</name>
</gene>